<comment type="caution">
    <text evidence="2">The sequence shown here is derived from an EMBL/GenBank/DDBJ whole genome shotgun (WGS) entry which is preliminary data.</text>
</comment>
<reference evidence="3" key="1">
    <citation type="submission" date="2015-03" db="EMBL/GenBank/DDBJ databases">
        <title>Luteipulveratus halotolerans sp. nov., a novel actinobacterium (Dermacoccaceae) from Sarawak, Malaysia.</title>
        <authorList>
            <person name="Juboi H."/>
            <person name="Basik A."/>
            <person name="Shamsul S.S."/>
            <person name="Arnold P."/>
            <person name="Schmitt E.K."/>
            <person name="Sanglier J.-J."/>
            <person name="Yeo T."/>
        </authorList>
    </citation>
    <scope>NUCLEOTIDE SEQUENCE [LARGE SCALE GENOMIC DNA]</scope>
    <source>
        <strain evidence="3">C296001</strain>
    </source>
</reference>
<dbReference type="Proteomes" id="UP000037397">
    <property type="component" value="Unassembled WGS sequence"/>
</dbReference>
<name>A0A0L6CGD2_9MICO</name>
<evidence type="ECO:0000313" key="2">
    <source>
        <dbReference type="EMBL" id="KNX36779.1"/>
    </source>
</evidence>
<evidence type="ECO:0000256" key="1">
    <source>
        <dbReference type="SAM" id="SignalP"/>
    </source>
</evidence>
<feature type="signal peptide" evidence="1">
    <location>
        <begin position="1"/>
        <end position="27"/>
    </location>
</feature>
<dbReference type="PROSITE" id="PS51257">
    <property type="entry name" value="PROKAR_LIPOPROTEIN"/>
    <property type="match status" value="1"/>
</dbReference>
<accession>A0A0L6CGD2</accession>
<keyword evidence="3" id="KW-1185">Reference proteome</keyword>
<organism evidence="2 3">
    <name type="scientific">Luteipulveratus halotolerans</name>
    <dbReference type="NCBI Taxonomy" id="1631356"/>
    <lineage>
        <taxon>Bacteria</taxon>
        <taxon>Bacillati</taxon>
        <taxon>Actinomycetota</taxon>
        <taxon>Actinomycetes</taxon>
        <taxon>Micrococcales</taxon>
        <taxon>Dermacoccaceae</taxon>
        <taxon>Luteipulveratus</taxon>
    </lineage>
</organism>
<dbReference type="EMBL" id="LAIR01000002">
    <property type="protein sequence ID" value="KNX36779.1"/>
    <property type="molecule type" value="Genomic_DNA"/>
</dbReference>
<evidence type="ECO:0008006" key="4">
    <source>
        <dbReference type="Google" id="ProtNLM"/>
    </source>
</evidence>
<protein>
    <recommendedName>
        <fullName evidence="4">SAF domain-containing protein</fullName>
    </recommendedName>
</protein>
<keyword evidence="1" id="KW-0732">Signal</keyword>
<dbReference type="AlphaFoldDB" id="A0A0L6CGD2"/>
<proteinExistence type="predicted"/>
<sequence length="172" mass="17829">MQGSSRRAGAALVAALALAACSSHDQAGEVRADYPSYASLDELASASTVVARLTVSSSVRESTVPMAGHDVPHKLRAATVTDALAGDLAAGQTIDLIRPGTPAEPMQGMRDVEPSTDYLLFLEVHPDGREAEVVGGDEGIFEPVMGSTSFRSPKFGTVSAAALQSALRRAHP</sequence>
<gene>
    <name evidence="2" type="ORF">VV01_05855</name>
</gene>
<dbReference type="RefSeq" id="WP_050669067.1">
    <property type="nucleotide sequence ID" value="NZ_LAIR01000002.1"/>
</dbReference>
<evidence type="ECO:0000313" key="3">
    <source>
        <dbReference type="Proteomes" id="UP000037397"/>
    </source>
</evidence>
<feature type="chain" id="PRO_5038507428" description="SAF domain-containing protein" evidence="1">
    <location>
        <begin position="28"/>
        <end position="172"/>
    </location>
</feature>